<evidence type="ECO:0000313" key="3">
    <source>
        <dbReference type="Proteomes" id="UP000075714"/>
    </source>
</evidence>
<protein>
    <submittedName>
        <fullName evidence="2">Uncharacterized protein</fullName>
    </submittedName>
</protein>
<dbReference type="EMBL" id="LSYV01000285">
    <property type="protein sequence ID" value="KXZ41781.1"/>
    <property type="molecule type" value="Genomic_DNA"/>
</dbReference>
<keyword evidence="3" id="KW-1185">Reference proteome</keyword>
<name>A0A150FVZ2_GONPE</name>
<organism evidence="2 3">
    <name type="scientific">Gonium pectorale</name>
    <name type="common">Green alga</name>
    <dbReference type="NCBI Taxonomy" id="33097"/>
    <lineage>
        <taxon>Eukaryota</taxon>
        <taxon>Viridiplantae</taxon>
        <taxon>Chlorophyta</taxon>
        <taxon>core chlorophytes</taxon>
        <taxon>Chlorophyceae</taxon>
        <taxon>CS clade</taxon>
        <taxon>Chlamydomonadales</taxon>
        <taxon>Volvocaceae</taxon>
        <taxon>Gonium</taxon>
    </lineage>
</organism>
<sequence length="284" mass="30222">MAALEAAIENPNRAMQTLREALEGGSLQNKDVGLMSAEGHISRIKRMLGDGVGGAADVKARIVTNNLSLVQFGCMEDTRKTVDITVSLPPGKILHLLLPVVRQELDFPVPDAKTGIRVDTPAISIASYSEAAPPSQLHNVQVYVTQVAGPDLDVPPSTLVKEAIQQQIMDAWHSKLEDPLAQPVLKNADCLIVGSPGMKVRLWNLDSPTTVQPLSNEFCVAFSRAGPAARVAPDELHLFFTGLATAGQAMARKMGMPLLEPGHPGDPDEPGAKRPALPGGTPME</sequence>
<evidence type="ECO:0000256" key="1">
    <source>
        <dbReference type="SAM" id="MobiDB-lite"/>
    </source>
</evidence>
<proteinExistence type="predicted"/>
<comment type="caution">
    <text evidence="2">The sequence shown here is derived from an EMBL/GenBank/DDBJ whole genome shotgun (WGS) entry which is preliminary data.</text>
</comment>
<feature type="region of interest" description="Disordered" evidence="1">
    <location>
        <begin position="257"/>
        <end position="284"/>
    </location>
</feature>
<accession>A0A150FVZ2</accession>
<dbReference type="AlphaFoldDB" id="A0A150FVZ2"/>
<evidence type="ECO:0000313" key="2">
    <source>
        <dbReference type="EMBL" id="KXZ41781.1"/>
    </source>
</evidence>
<reference evidence="3" key="1">
    <citation type="journal article" date="2016" name="Nat. Commun.">
        <title>The Gonium pectorale genome demonstrates co-option of cell cycle regulation during the evolution of multicellularity.</title>
        <authorList>
            <person name="Hanschen E.R."/>
            <person name="Marriage T.N."/>
            <person name="Ferris P.J."/>
            <person name="Hamaji T."/>
            <person name="Toyoda A."/>
            <person name="Fujiyama A."/>
            <person name="Neme R."/>
            <person name="Noguchi H."/>
            <person name="Minakuchi Y."/>
            <person name="Suzuki M."/>
            <person name="Kawai-Toyooka H."/>
            <person name="Smith D.R."/>
            <person name="Sparks H."/>
            <person name="Anderson J."/>
            <person name="Bakaric R."/>
            <person name="Luria V."/>
            <person name="Karger A."/>
            <person name="Kirschner M.W."/>
            <person name="Durand P.M."/>
            <person name="Michod R.E."/>
            <person name="Nozaki H."/>
            <person name="Olson B.J."/>
        </authorList>
    </citation>
    <scope>NUCLEOTIDE SEQUENCE [LARGE SCALE GENOMIC DNA]</scope>
    <source>
        <strain evidence="3">NIES-2863</strain>
    </source>
</reference>
<feature type="compositionally biased region" description="Basic and acidic residues" evidence="1">
    <location>
        <begin position="263"/>
        <end position="272"/>
    </location>
</feature>
<gene>
    <name evidence="2" type="ORF">GPECTOR_286g763</name>
</gene>
<dbReference type="Proteomes" id="UP000075714">
    <property type="component" value="Unassembled WGS sequence"/>
</dbReference>